<proteinExistence type="predicted"/>
<sequence length="168" mass="18866">MGKLNPKEVTKKTTKMDLNSMECNFLSTPISEYQPFVESELHQEQEEAVEAREQEEKQEKCENFLSALKIKLPSVGEFKVDNDYDDDSDGLRTPTSPEHKIPLICPPAPRKPKSIPTTKRKASSGRVLLDLSSEIESFFTPALLADLGRKIKKVRKGKGKGTVTLLFT</sequence>
<organism evidence="4 5">
    <name type="scientific">Ilex paraguariensis</name>
    <name type="common">yerba mate</name>
    <dbReference type="NCBI Taxonomy" id="185542"/>
    <lineage>
        <taxon>Eukaryota</taxon>
        <taxon>Viridiplantae</taxon>
        <taxon>Streptophyta</taxon>
        <taxon>Embryophyta</taxon>
        <taxon>Tracheophyta</taxon>
        <taxon>Spermatophyta</taxon>
        <taxon>Magnoliopsida</taxon>
        <taxon>eudicotyledons</taxon>
        <taxon>Gunneridae</taxon>
        <taxon>Pentapetalae</taxon>
        <taxon>asterids</taxon>
        <taxon>campanulids</taxon>
        <taxon>Aquifoliales</taxon>
        <taxon>Aquifoliaceae</taxon>
        <taxon>Ilex</taxon>
    </lineage>
</organism>
<evidence type="ECO:0000256" key="2">
    <source>
        <dbReference type="ARBA" id="ARBA00023306"/>
    </source>
</evidence>
<name>A0ABC8V4N0_9AQUA</name>
<protein>
    <submittedName>
        <fullName evidence="4">Uncharacterized protein</fullName>
    </submittedName>
</protein>
<dbReference type="GO" id="GO:0004860">
    <property type="term" value="F:protein kinase inhibitor activity"/>
    <property type="evidence" value="ECO:0007669"/>
    <property type="project" value="UniProtKB-KW"/>
</dbReference>
<gene>
    <name evidence="4" type="ORF">ILEXP_LOCUS58953</name>
</gene>
<dbReference type="EMBL" id="CAUOFW020010390">
    <property type="protein sequence ID" value="CAK9188290.1"/>
    <property type="molecule type" value="Genomic_DNA"/>
</dbReference>
<feature type="compositionally biased region" description="Basic residues" evidence="3">
    <location>
        <begin position="110"/>
        <end position="122"/>
    </location>
</feature>
<dbReference type="PANTHER" id="PTHR33142:SF66">
    <property type="entry name" value="CYCLIN-DEPENDENT PROTEIN KINASE INHIBITOR SMR3"/>
    <property type="match status" value="1"/>
</dbReference>
<dbReference type="Proteomes" id="UP001642360">
    <property type="component" value="Unassembled WGS sequence"/>
</dbReference>
<accession>A0ABC8V4N0</accession>
<evidence type="ECO:0000313" key="5">
    <source>
        <dbReference type="Proteomes" id="UP001642360"/>
    </source>
</evidence>
<comment type="caution">
    <text evidence="4">The sequence shown here is derived from an EMBL/GenBank/DDBJ whole genome shotgun (WGS) entry which is preliminary data.</text>
</comment>
<dbReference type="AlphaFoldDB" id="A0ABC8V4N0"/>
<evidence type="ECO:0000256" key="3">
    <source>
        <dbReference type="SAM" id="MobiDB-lite"/>
    </source>
</evidence>
<evidence type="ECO:0000256" key="1">
    <source>
        <dbReference type="ARBA" id="ARBA00023013"/>
    </source>
</evidence>
<feature type="region of interest" description="Disordered" evidence="3">
    <location>
        <begin position="78"/>
        <end position="122"/>
    </location>
</feature>
<evidence type="ECO:0000313" key="4">
    <source>
        <dbReference type="EMBL" id="CAK9188290.1"/>
    </source>
</evidence>
<dbReference type="PANTHER" id="PTHR33142">
    <property type="entry name" value="CYCLIN-DEPENDENT PROTEIN KINASE INHIBITOR SMR13"/>
    <property type="match status" value="1"/>
</dbReference>
<keyword evidence="1" id="KW-0649">Protein kinase inhibitor</keyword>
<dbReference type="InterPro" id="IPR040389">
    <property type="entry name" value="SMR"/>
</dbReference>
<keyword evidence="2" id="KW-0131">Cell cycle</keyword>
<keyword evidence="5" id="KW-1185">Reference proteome</keyword>
<reference evidence="4 5" key="1">
    <citation type="submission" date="2024-02" db="EMBL/GenBank/DDBJ databases">
        <authorList>
            <person name="Vignale AGUSTIN F."/>
            <person name="Sosa J E."/>
            <person name="Modenutti C."/>
        </authorList>
    </citation>
    <scope>NUCLEOTIDE SEQUENCE [LARGE SCALE GENOMIC DNA]</scope>
</reference>